<dbReference type="InterPro" id="IPR020471">
    <property type="entry name" value="AKR"/>
</dbReference>
<dbReference type="AlphaFoldDB" id="A0A841H0L0"/>
<dbReference type="Pfam" id="PF00248">
    <property type="entry name" value="Aldo_ket_red"/>
    <property type="match status" value="1"/>
</dbReference>
<sequence length="283" mass="31523">MTSIPRVTLNNGVQIPQVGYGVFEIEPARTAEYVRMALDAGYRHIDTAQMYGNEAEVGEAVQASGVPRADVFITTKLDNGRHGRAEAVRALDESLRRLRTDYVDLFLIHWPIPPEDRYVETWEALGELMAGEKTRAIGVSNMTGAQLARLAERSDIVPAVNQVELNPFHPRRELVAYHREHGIATEAWRPIAKGQGLDHPTLVNLAERYGRTPAQVMLRWQIQEGNIVFPKSVTPSRIRENLDVFGFRLADDEMASVAALAGDPHAPADRTPEALKIIDTWSA</sequence>
<evidence type="ECO:0000256" key="4">
    <source>
        <dbReference type="PIRSR" id="PIRSR000097-1"/>
    </source>
</evidence>
<dbReference type="EC" id="1.1.1.346" evidence="8"/>
<evidence type="ECO:0000259" key="7">
    <source>
        <dbReference type="Pfam" id="PF00248"/>
    </source>
</evidence>
<dbReference type="PIRSF" id="PIRSF000097">
    <property type="entry name" value="AKR"/>
    <property type="match status" value="1"/>
</dbReference>
<dbReference type="SUPFAM" id="SSF51430">
    <property type="entry name" value="NAD(P)-linked oxidoreductase"/>
    <property type="match status" value="1"/>
</dbReference>
<dbReference type="InterPro" id="IPR036812">
    <property type="entry name" value="NAD(P)_OxRdtase_dom_sf"/>
</dbReference>
<dbReference type="EMBL" id="JACHIA010000009">
    <property type="protein sequence ID" value="MBB6071625.1"/>
    <property type="molecule type" value="Genomic_DNA"/>
</dbReference>
<evidence type="ECO:0000256" key="5">
    <source>
        <dbReference type="PIRSR" id="PIRSR000097-2"/>
    </source>
</evidence>
<accession>A0A841H0L0</accession>
<dbReference type="FunFam" id="3.20.20.100:FF:000015">
    <property type="entry name" value="Oxidoreductase, aldo/keto reductase family"/>
    <property type="match status" value="1"/>
</dbReference>
<proteinExistence type="inferred from homology"/>
<feature type="binding site" evidence="5">
    <location>
        <position position="109"/>
    </location>
    <ligand>
        <name>substrate</name>
    </ligand>
</feature>
<name>A0A841H0L0_9BACT</name>
<evidence type="ECO:0000256" key="1">
    <source>
        <dbReference type="ARBA" id="ARBA00007905"/>
    </source>
</evidence>
<feature type="site" description="Lowers pKa of active site Tyr" evidence="6">
    <location>
        <position position="76"/>
    </location>
</feature>
<dbReference type="Gene3D" id="3.20.20.100">
    <property type="entry name" value="NADP-dependent oxidoreductase domain"/>
    <property type="match status" value="1"/>
</dbReference>
<reference evidence="8 9" key="1">
    <citation type="submission" date="2020-08" db="EMBL/GenBank/DDBJ databases">
        <title>Genomic Encyclopedia of Type Strains, Phase IV (KMG-IV): sequencing the most valuable type-strain genomes for metagenomic binning, comparative biology and taxonomic classification.</title>
        <authorList>
            <person name="Goeker M."/>
        </authorList>
    </citation>
    <scope>NUCLEOTIDE SEQUENCE [LARGE SCALE GENOMIC DNA]</scope>
    <source>
        <strain evidence="8 9">DSM 29007</strain>
    </source>
</reference>
<protein>
    <submittedName>
        <fullName evidence="8">2,5-diketo-D-gluconate reductase A</fullName>
        <ecNumber evidence="8">1.1.1.346</ecNumber>
    </submittedName>
</protein>
<evidence type="ECO:0000313" key="9">
    <source>
        <dbReference type="Proteomes" id="UP000582837"/>
    </source>
</evidence>
<keyword evidence="2" id="KW-0521">NADP</keyword>
<feature type="active site" description="Proton donor" evidence="4">
    <location>
        <position position="51"/>
    </location>
</feature>
<organism evidence="8 9">
    <name type="scientific">Longimicrobium terrae</name>
    <dbReference type="NCBI Taxonomy" id="1639882"/>
    <lineage>
        <taxon>Bacteria</taxon>
        <taxon>Pseudomonadati</taxon>
        <taxon>Gemmatimonadota</taxon>
        <taxon>Longimicrobiia</taxon>
        <taxon>Longimicrobiales</taxon>
        <taxon>Longimicrobiaceae</taxon>
        <taxon>Longimicrobium</taxon>
    </lineage>
</organism>
<dbReference type="InterPro" id="IPR023210">
    <property type="entry name" value="NADP_OxRdtase_dom"/>
</dbReference>
<gene>
    <name evidence="8" type="ORF">HNQ61_003253</name>
</gene>
<dbReference type="PROSITE" id="PS00798">
    <property type="entry name" value="ALDOKETO_REDUCTASE_1"/>
    <property type="match status" value="1"/>
</dbReference>
<dbReference type="PRINTS" id="PR00069">
    <property type="entry name" value="ALDKETRDTASE"/>
</dbReference>
<keyword evidence="3 8" id="KW-0560">Oxidoreductase</keyword>
<evidence type="ECO:0000256" key="6">
    <source>
        <dbReference type="PIRSR" id="PIRSR000097-3"/>
    </source>
</evidence>
<feature type="domain" description="NADP-dependent oxidoreductase" evidence="7">
    <location>
        <begin position="24"/>
        <end position="260"/>
    </location>
</feature>
<dbReference type="Proteomes" id="UP000582837">
    <property type="component" value="Unassembled WGS sequence"/>
</dbReference>
<keyword evidence="9" id="KW-1185">Reference proteome</keyword>
<dbReference type="GO" id="GO:0016616">
    <property type="term" value="F:oxidoreductase activity, acting on the CH-OH group of donors, NAD or NADP as acceptor"/>
    <property type="evidence" value="ECO:0007669"/>
    <property type="project" value="UniProtKB-ARBA"/>
</dbReference>
<evidence type="ECO:0000256" key="2">
    <source>
        <dbReference type="ARBA" id="ARBA00022857"/>
    </source>
</evidence>
<comment type="similarity">
    <text evidence="1">Belongs to the aldo/keto reductase family.</text>
</comment>
<evidence type="ECO:0000313" key="8">
    <source>
        <dbReference type="EMBL" id="MBB6071625.1"/>
    </source>
</evidence>
<dbReference type="InterPro" id="IPR018170">
    <property type="entry name" value="Aldo/ket_reductase_CS"/>
</dbReference>
<dbReference type="PANTHER" id="PTHR43827">
    <property type="entry name" value="2,5-DIKETO-D-GLUCONIC ACID REDUCTASE"/>
    <property type="match status" value="1"/>
</dbReference>
<dbReference type="PANTHER" id="PTHR43827:SF3">
    <property type="entry name" value="NADP-DEPENDENT OXIDOREDUCTASE DOMAIN-CONTAINING PROTEIN"/>
    <property type="match status" value="1"/>
</dbReference>
<dbReference type="RefSeq" id="WP_170034886.1">
    <property type="nucleotide sequence ID" value="NZ_JABDTL010000001.1"/>
</dbReference>
<comment type="caution">
    <text evidence="8">The sequence shown here is derived from an EMBL/GenBank/DDBJ whole genome shotgun (WGS) entry which is preliminary data.</text>
</comment>
<evidence type="ECO:0000256" key="3">
    <source>
        <dbReference type="ARBA" id="ARBA00023002"/>
    </source>
</evidence>